<feature type="transmembrane region" description="Helical" evidence="9">
    <location>
        <begin position="483"/>
        <end position="505"/>
    </location>
</feature>
<dbReference type="GO" id="GO:0051082">
    <property type="term" value="F:unfolded protein binding"/>
    <property type="evidence" value="ECO:0007669"/>
    <property type="project" value="InterPro"/>
</dbReference>
<evidence type="ECO:0000256" key="8">
    <source>
        <dbReference type="PIRSR" id="PIRSR601580-3"/>
    </source>
</evidence>
<dbReference type="InterPro" id="IPR001580">
    <property type="entry name" value="Calret/calnex"/>
</dbReference>
<protein>
    <recommendedName>
        <fullName evidence="13">Calnexin</fullName>
    </recommendedName>
</protein>
<dbReference type="Gene3D" id="2.60.120.200">
    <property type="match status" value="1"/>
</dbReference>
<keyword evidence="4 9" id="KW-0256">Endoplasmic reticulum</keyword>
<dbReference type="Pfam" id="PF00262">
    <property type="entry name" value="Calreticulin"/>
    <property type="match status" value="1"/>
</dbReference>
<keyword evidence="8" id="KW-1015">Disulfide bond</keyword>
<keyword evidence="9" id="KW-0732">Signal</keyword>
<dbReference type="PRINTS" id="PR00626">
    <property type="entry name" value="CALRETICULIN"/>
</dbReference>
<feature type="region of interest" description="Disordered" evidence="10">
    <location>
        <begin position="232"/>
        <end position="257"/>
    </location>
</feature>
<dbReference type="InterPro" id="IPR009033">
    <property type="entry name" value="Calreticulin/calnexin_P_dom_sf"/>
</dbReference>
<accession>A0A507EGQ5</accession>
<dbReference type="GO" id="GO:0036503">
    <property type="term" value="P:ERAD pathway"/>
    <property type="evidence" value="ECO:0007669"/>
    <property type="project" value="TreeGrafter"/>
</dbReference>
<evidence type="ECO:0000256" key="1">
    <source>
        <dbReference type="ARBA" id="ARBA00004389"/>
    </source>
</evidence>
<comment type="similarity">
    <text evidence="2 9">Belongs to the calreticulin family.</text>
</comment>
<feature type="compositionally biased region" description="Basic and acidic residues" evidence="10">
    <location>
        <begin position="244"/>
        <end position="257"/>
    </location>
</feature>
<dbReference type="PANTHER" id="PTHR11073">
    <property type="entry name" value="CALRETICULIN AND CALNEXIN"/>
    <property type="match status" value="1"/>
</dbReference>
<dbReference type="PANTHER" id="PTHR11073:SF1">
    <property type="entry name" value="CALNEXIN 14D-RELATED"/>
    <property type="match status" value="1"/>
</dbReference>
<feature type="disulfide bond" evidence="8">
    <location>
        <begin position="134"/>
        <end position="168"/>
    </location>
</feature>
<keyword evidence="12" id="KW-1185">Reference proteome</keyword>
<evidence type="ECO:0000256" key="6">
    <source>
        <dbReference type="ARBA" id="ARBA00023136"/>
    </source>
</evidence>
<evidence type="ECO:0000313" key="12">
    <source>
        <dbReference type="Proteomes" id="UP000318582"/>
    </source>
</evidence>
<organism evidence="11 12">
    <name type="scientific">Powellomyces hirtus</name>
    <dbReference type="NCBI Taxonomy" id="109895"/>
    <lineage>
        <taxon>Eukaryota</taxon>
        <taxon>Fungi</taxon>
        <taxon>Fungi incertae sedis</taxon>
        <taxon>Chytridiomycota</taxon>
        <taxon>Chytridiomycota incertae sedis</taxon>
        <taxon>Chytridiomycetes</taxon>
        <taxon>Spizellomycetales</taxon>
        <taxon>Powellomycetaceae</taxon>
        <taxon>Powellomyces</taxon>
    </lineage>
</organism>
<dbReference type="InterPro" id="IPR018124">
    <property type="entry name" value="Calret/calnex_CS"/>
</dbReference>
<keyword evidence="5 9" id="KW-1133">Transmembrane helix</keyword>
<keyword evidence="7 9" id="KW-0143">Chaperone</keyword>
<evidence type="ECO:0000256" key="4">
    <source>
        <dbReference type="ARBA" id="ARBA00022824"/>
    </source>
</evidence>
<evidence type="ECO:0000256" key="3">
    <source>
        <dbReference type="ARBA" id="ARBA00022692"/>
    </source>
</evidence>
<evidence type="ECO:0008006" key="13">
    <source>
        <dbReference type="Google" id="ProtNLM"/>
    </source>
</evidence>
<evidence type="ECO:0000256" key="10">
    <source>
        <dbReference type="SAM" id="MobiDB-lite"/>
    </source>
</evidence>
<evidence type="ECO:0000313" key="11">
    <source>
        <dbReference type="EMBL" id="TPX62952.1"/>
    </source>
</evidence>
<dbReference type="PROSITE" id="PS00803">
    <property type="entry name" value="CALRETICULIN_1"/>
    <property type="match status" value="1"/>
</dbReference>
<dbReference type="FunFam" id="2.60.120.200:FF:000011">
    <property type="entry name" value="Probable calnexin"/>
    <property type="match status" value="1"/>
</dbReference>
<keyword evidence="3 9" id="KW-0812">Transmembrane</keyword>
<evidence type="ECO:0000256" key="9">
    <source>
        <dbReference type="RuleBase" id="RU362126"/>
    </source>
</evidence>
<dbReference type="STRING" id="109895.A0A507EGQ5"/>
<comment type="caution">
    <text evidence="11">The sequence shown here is derived from an EMBL/GenBank/DDBJ whole genome shotgun (WGS) entry which is preliminary data.</text>
</comment>
<keyword evidence="6 9" id="KW-0472">Membrane</keyword>
<dbReference type="PROSITE" id="PS00804">
    <property type="entry name" value="CALRETICULIN_2"/>
    <property type="match status" value="1"/>
</dbReference>
<dbReference type="SUPFAM" id="SSF49899">
    <property type="entry name" value="Concanavalin A-like lectins/glucanases"/>
    <property type="match status" value="1"/>
</dbReference>
<gene>
    <name evidence="11" type="ORF">PhCBS80983_g00225</name>
</gene>
<proteinExistence type="inferred from homology"/>
<dbReference type="Gene3D" id="2.10.250.10">
    <property type="entry name" value="Calreticulin/calnexin, P domain"/>
    <property type="match status" value="1"/>
</dbReference>
<dbReference type="GO" id="GO:0006457">
    <property type="term" value="P:protein folding"/>
    <property type="evidence" value="ECO:0007669"/>
    <property type="project" value="InterPro"/>
</dbReference>
<dbReference type="AlphaFoldDB" id="A0A507EGQ5"/>
<feature type="chain" id="PRO_5021462583" description="Calnexin" evidence="9">
    <location>
        <begin position="20"/>
        <end position="565"/>
    </location>
</feature>
<sequence>MKLTYIVPAYLALISAAVAEESAAAGESAVQFHPTKVTAPFLEQFTSDWEQRWTPSHTKKVIDGVEDEDLLQYKGKWAVEAPVESPAIKGDEGLVVKDAAAHHAITAKFDKPIDTTGKPFVAQYEVKLQNGLECGGAYMKLLTADSSFDPAKFGDKTPYTIMFGPDKCGMTNKIHFIFRHKNPKTGEIEEKHLDAPPAAKSDKNTHLYTLVVNTDQTFKILVDNEEVKKGSLLTDFTPPVNPPKEIDDPNDKKPATWVDEAKMVDPEATKPEDWDEDAPLEIVDESATKPADWLDDAPLTIPDPEAEKPADWDDEEDGDWVAPTISNPACEKASGCGEWKRPMKRNPDYKGKWKAPMIDNPQYKGVWSPRKIANPDYFEDKTPSNFEKIGAIGFEIWTMQNGIMFDNVYVGHSASDAKKLSDETFAVKAKLEQKQEKEEEAKKPAAEKKTALAAAPLVDQVKTQVVNFLERARESPVDAVKELPLVAGGLAAAVFLPLLLISSLFGGESKKKTQKPVASPVPAEKTAKVTKKTVVANDEGDVAVVEKDEVVVKKRVPKVVSADSD</sequence>
<name>A0A507EGQ5_9FUNG</name>
<reference evidence="11 12" key="1">
    <citation type="journal article" date="2019" name="Sci. Rep.">
        <title>Comparative genomics of chytrid fungi reveal insights into the obligate biotrophic and pathogenic lifestyle of Synchytrium endobioticum.</title>
        <authorList>
            <person name="van de Vossenberg B.T.L.H."/>
            <person name="Warris S."/>
            <person name="Nguyen H.D.T."/>
            <person name="van Gent-Pelzer M.P.E."/>
            <person name="Joly D.L."/>
            <person name="van de Geest H.C."/>
            <person name="Bonants P.J.M."/>
            <person name="Smith D.S."/>
            <person name="Levesque C.A."/>
            <person name="van der Lee T.A.J."/>
        </authorList>
    </citation>
    <scope>NUCLEOTIDE SEQUENCE [LARGE SCALE GENOMIC DNA]</scope>
    <source>
        <strain evidence="11 12">CBS 809.83</strain>
    </source>
</reference>
<dbReference type="SUPFAM" id="SSF63887">
    <property type="entry name" value="P-domain of calnexin/calreticulin"/>
    <property type="match status" value="1"/>
</dbReference>
<evidence type="ECO:0000256" key="2">
    <source>
        <dbReference type="ARBA" id="ARBA00010983"/>
    </source>
</evidence>
<dbReference type="InterPro" id="IPR013320">
    <property type="entry name" value="ConA-like_dom_sf"/>
</dbReference>
<dbReference type="Proteomes" id="UP000318582">
    <property type="component" value="Unassembled WGS sequence"/>
</dbReference>
<dbReference type="FunFam" id="2.10.250.10:FF:000001">
    <property type="entry name" value="Calnexin homolog"/>
    <property type="match status" value="1"/>
</dbReference>
<evidence type="ECO:0000256" key="7">
    <source>
        <dbReference type="ARBA" id="ARBA00023186"/>
    </source>
</evidence>
<dbReference type="EMBL" id="QEAQ01000001">
    <property type="protein sequence ID" value="TPX62952.1"/>
    <property type="molecule type" value="Genomic_DNA"/>
</dbReference>
<evidence type="ECO:0000256" key="5">
    <source>
        <dbReference type="ARBA" id="ARBA00022989"/>
    </source>
</evidence>
<feature type="signal peptide" evidence="9">
    <location>
        <begin position="1"/>
        <end position="19"/>
    </location>
</feature>
<comment type="subcellular location">
    <subcellularLocation>
        <location evidence="1">Endoplasmic reticulum membrane</location>
        <topology evidence="1">Single-pass membrane protein</topology>
    </subcellularLocation>
</comment>
<dbReference type="GO" id="GO:0005789">
    <property type="term" value="C:endoplasmic reticulum membrane"/>
    <property type="evidence" value="ECO:0007669"/>
    <property type="project" value="UniProtKB-SubCell"/>
</dbReference>
<dbReference type="GO" id="GO:0005509">
    <property type="term" value="F:calcium ion binding"/>
    <property type="evidence" value="ECO:0007669"/>
    <property type="project" value="InterPro"/>
</dbReference>